<comment type="caution">
    <text evidence="2">The sequence shown here is derived from an EMBL/GenBank/DDBJ whole genome shotgun (WGS) entry which is preliminary data.</text>
</comment>
<dbReference type="RefSeq" id="WP_039418059.1">
    <property type="nucleotide sequence ID" value="NZ_CALUCC010000222.1"/>
</dbReference>
<organism evidence="2 3">
    <name type="scientific">Porphyromonas gulae</name>
    <dbReference type="NCBI Taxonomy" id="111105"/>
    <lineage>
        <taxon>Bacteria</taxon>
        <taxon>Pseudomonadati</taxon>
        <taxon>Bacteroidota</taxon>
        <taxon>Bacteroidia</taxon>
        <taxon>Bacteroidales</taxon>
        <taxon>Porphyromonadaceae</taxon>
        <taxon>Porphyromonas</taxon>
    </lineage>
</organism>
<dbReference type="AlphaFoldDB" id="A0A099WZQ6"/>
<dbReference type="Pfam" id="PF03956">
    <property type="entry name" value="Lys_export"/>
    <property type="match status" value="1"/>
</dbReference>
<proteinExistence type="predicted"/>
<dbReference type="STRING" id="111105.HR09_02905"/>
<evidence type="ECO:0000313" key="3">
    <source>
        <dbReference type="Proteomes" id="UP000030130"/>
    </source>
</evidence>
<dbReference type="GeneID" id="57239030"/>
<feature type="transmembrane region" description="Helical" evidence="1">
    <location>
        <begin position="26"/>
        <end position="43"/>
    </location>
</feature>
<dbReference type="InterPro" id="IPR005642">
    <property type="entry name" value="LysO"/>
</dbReference>
<reference evidence="2 3" key="1">
    <citation type="submission" date="2014-08" db="EMBL/GenBank/DDBJ databases">
        <title>Porphyromonas gulae strain:COT-052_OH1451 Genome sequencing.</title>
        <authorList>
            <person name="Wallis C."/>
            <person name="Deusch O."/>
            <person name="O'Flynn C."/>
            <person name="Davis I."/>
            <person name="Jospin G."/>
            <person name="Darling A.E."/>
            <person name="Coil D.A."/>
            <person name="Alexiev A."/>
            <person name="Horsfall A."/>
            <person name="Kirkwood N."/>
            <person name="Harris S."/>
            <person name="Eisen J.A."/>
        </authorList>
    </citation>
    <scope>NUCLEOTIDE SEQUENCE [LARGE SCALE GENOMIC DNA]</scope>
    <source>
        <strain evidence="3">COT-052 OH1451</strain>
    </source>
</reference>
<dbReference type="Proteomes" id="UP000030130">
    <property type="component" value="Unassembled WGS sequence"/>
</dbReference>
<accession>A0A099WZQ6</accession>
<dbReference type="EMBL" id="JRAI01000003">
    <property type="protein sequence ID" value="KGN88151.1"/>
    <property type="molecule type" value="Genomic_DNA"/>
</dbReference>
<gene>
    <name evidence="2" type="ORF">HR08_00700</name>
</gene>
<feature type="transmembrane region" description="Helical" evidence="1">
    <location>
        <begin position="63"/>
        <end position="81"/>
    </location>
</feature>
<dbReference type="GO" id="GO:0015661">
    <property type="term" value="F:L-lysine efflux transmembrane transporter activity"/>
    <property type="evidence" value="ECO:0007669"/>
    <property type="project" value="InterPro"/>
</dbReference>
<evidence type="ECO:0000313" key="2">
    <source>
        <dbReference type="EMBL" id="KGN88151.1"/>
    </source>
</evidence>
<protein>
    <submittedName>
        <fullName evidence="2">Membrane protein</fullName>
    </submittedName>
</protein>
<sequence length="101" mass="11219">MFSVIACLFAGILVGYLCRRRNLRRINLLITFLVWILVFLLGVEVGGNREVISALPRLGLDASLIAIAGVMGSAVFAKLLWRFLNRSIDSDAKAHDQERGF</sequence>
<evidence type="ECO:0000256" key="1">
    <source>
        <dbReference type="SAM" id="Phobius"/>
    </source>
</evidence>
<name>A0A099WZQ6_9PORP</name>
<keyword evidence="1" id="KW-0472">Membrane</keyword>
<keyword evidence="1" id="KW-1133">Transmembrane helix</keyword>
<keyword evidence="1" id="KW-0812">Transmembrane</keyword>
<dbReference type="OrthoDB" id="711065at2"/>
<dbReference type="eggNOG" id="ENOG503397Y">
    <property type="taxonomic scope" value="Bacteria"/>
</dbReference>